<reference evidence="2" key="1">
    <citation type="submission" date="2019-03" db="EMBL/GenBank/DDBJ databases">
        <title>Long read genome sequence of the mycoparasitic Pythium oligandrum ATCC 38472 isolated from sugarbeet rhizosphere.</title>
        <authorList>
            <person name="Gaulin E."/>
        </authorList>
    </citation>
    <scope>NUCLEOTIDE SEQUENCE</scope>
    <source>
        <strain evidence="2">ATCC 38472_TT</strain>
    </source>
</reference>
<feature type="compositionally biased region" description="Acidic residues" evidence="1">
    <location>
        <begin position="24"/>
        <end position="34"/>
    </location>
</feature>
<keyword evidence="3" id="KW-1185">Reference proteome</keyword>
<organism evidence="2 3">
    <name type="scientific">Pythium oligandrum</name>
    <name type="common">Mycoparasitic fungus</name>
    <dbReference type="NCBI Taxonomy" id="41045"/>
    <lineage>
        <taxon>Eukaryota</taxon>
        <taxon>Sar</taxon>
        <taxon>Stramenopiles</taxon>
        <taxon>Oomycota</taxon>
        <taxon>Peronosporomycetes</taxon>
        <taxon>Pythiales</taxon>
        <taxon>Pythiaceae</taxon>
        <taxon>Pythium</taxon>
    </lineage>
</organism>
<dbReference type="AlphaFoldDB" id="A0A8K1FFK8"/>
<proteinExistence type="predicted"/>
<name>A0A8K1FFK8_PYTOL</name>
<evidence type="ECO:0000256" key="1">
    <source>
        <dbReference type="SAM" id="MobiDB-lite"/>
    </source>
</evidence>
<accession>A0A8K1FFK8</accession>
<protein>
    <submittedName>
        <fullName evidence="2">Uncharacterized protein</fullName>
    </submittedName>
</protein>
<feature type="region of interest" description="Disordered" evidence="1">
    <location>
        <begin position="1"/>
        <end position="101"/>
    </location>
</feature>
<sequence length="407" mass="44647">MTSRAHKGTDCKPESTEANGSIEFEADFEPDDLPDSPFVSEIESVGTIAPSQRPSIGFDSDAASGHIISQPPGISTNSNGADGGASAKKKKKASSQEPSEVDATANLIQELVVSDRSDTLDNKVVQLEDALNTLMQRASVSRQQREASAAVALKIVDEIESVMQRAPMLRKVTASSTLDTELLSAARAVFLLVKYSRQLVDNVSHLNSLTRELTNVEKLNRKAGSCDNVETSHLFLIFAICVATALHICGHKSRAEDIFRLTEKRLLQIQHRGDLFRSVVEEYVGVRKMLNVTPALGSTHEAQLHFEWYASDHGFGGGARCQKLIKDSVSHGRDAFFFDEFVFTGADTKEQISQFMAAVFQATHTTGLKVNMKESSFNMSELPLFNFMFSAIGIVPNNHSNCRYCTH</sequence>
<comment type="caution">
    <text evidence="2">The sequence shown here is derived from an EMBL/GenBank/DDBJ whole genome shotgun (WGS) entry which is preliminary data.</text>
</comment>
<evidence type="ECO:0000313" key="3">
    <source>
        <dbReference type="Proteomes" id="UP000794436"/>
    </source>
</evidence>
<evidence type="ECO:0000313" key="2">
    <source>
        <dbReference type="EMBL" id="TMW60661.1"/>
    </source>
</evidence>
<dbReference type="EMBL" id="SPLM01000108">
    <property type="protein sequence ID" value="TMW60661.1"/>
    <property type="molecule type" value="Genomic_DNA"/>
</dbReference>
<gene>
    <name evidence="2" type="ORF">Poli38472_000703</name>
</gene>
<dbReference type="Proteomes" id="UP000794436">
    <property type="component" value="Unassembled WGS sequence"/>
</dbReference>